<dbReference type="SUPFAM" id="SSF47923">
    <property type="entry name" value="Ypt/Rab-GAP domain of gyp1p"/>
    <property type="match status" value="2"/>
</dbReference>
<feature type="domain" description="Rab-GAP TBC" evidence="5">
    <location>
        <begin position="238"/>
        <end position="422"/>
    </location>
</feature>
<accession>A0A9P7YJX5</accession>
<organism evidence="6 7">
    <name type="scientific">Amylocarpus encephaloides</name>
    <dbReference type="NCBI Taxonomy" id="45428"/>
    <lineage>
        <taxon>Eukaryota</taxon>
        <taxon>Fungi</taxon>
        <taxon>Dikarya</taxon>
        <taxon>Ascomycota</taxon>
        <taxon>Pezizomycotina</taxon>
        <taxon>Leotiomycetes</taxon>
        <taxon>Helotiales</taxon>
        <taxon>Helotiales incertae sedis</taxon>
        <taxon>Amylocarpus</taxon>
    </lineage>
</organism>
<evidence type="ECO:0000259" key="5">
    <source>
        <dbReference type="PROSITE" id="PS50086"/>
    </source>
</evidence>
<dbReference type="GO" id="GO:0005096">
    <property type="term" value="F:GTPase activator activity"/>
    <property type="evidence" value="ECO:0007669"/>
    <property type="project" value="UniProtKB-KW"/>
</dbReference>
<dbReference type="InterPro" id="IPR035969">
    <property type="entry name" value="Rab-GAP_TBC_sf"/>
</dbReference>
<dbReference type="GO" id="GO:0031267">
    <property type="term" value="F:small GTPase binding"/>
    <property type="evidence" value="ECO:0007669"/>
    <property type="project" value="TreeGrafter"/>
</dbReference>
<dbReference type="OrthoDB" id="159449at2759"/>
<proteinExistence type="predicted"/>
<dbReference type="Pfam" id="PF00566">
    <property type="entry name" value="RabGAP-TBC"/>
    <property type="match status" value="1"/>
</dbReference>
<protein>
    <submittedName>
        <fullName evidence="6">GTPase activating protein-like protein</fullName>
    </submittedName>
</protein>
<feature type="coiled-coil region" evidence="3">
    <location>
        <begin position="615"/>
        <end position="653"/>
    </location>
</feature>
<dbReference type="FunFam" id="1.10.8.270:FF:000001">
    <property type="entry name" value="TBC1 domain family member 1"/>
    <property type="match status" value="1"/>
</dbReference>
<feature type="compositionally biased region" description="Polar residues" evidence="4">
    <location>
        <begin position="552"/>
        <end position="562"/>
    </location>
</feature>
<feature type="compositionally biased region" description="Polar residues" evidence="4">
    <location>
        <begin position="851"/>
        <end position="861"/>
    </location>
</feature>
<feature type="coiled-coil region" evidence="3">
    <location>
        <begin position="909"/>
        <end position="936"/>
    </location>
</feature>
<feature type="region of interest" description="Disordered" evidence="4">
    <location>
        <begin position="665"/>
        <end position="684"/>
    </location>
</feature>
<evidence type="ECO:0000256" key="3">
    <source>
        <dbReference type="SAM" id="Coils"/>
    </source>
</evidence>
<dbReference type="PROSITE" id="PS50086">
    <property type="entry name" value="TBC_RABGAP"/>
    <property type="match status" value="1"/>
</dbReference>
<evidence type="ECO:0000313" key="6">
    <source>
        <dbReference type="EMBL" id="KAG9234936.1"/>
    </source>
</evidence>
<dbReference type="FunFam" id="1.10.10.750:FF:000003">
    <property type="entry name" value="GTPase activating protein (Evi5)"/>
    <property type="match status" value="1"/>
</dbReference>
<gene>
    <name evidence="6" type="ORF">BJ875DRAFT_504343</name>
</gene>
<feature type="region of interest" description="Disordered" evidence="4">
    <location>
        <begin position="548"/>
        <end position="594"/>
    </location>
</feature>
<dbReference type="Proteomes" id="UP000824998">
    <property type="component" value="Unassembled WGS sequence"/>
</dbReference>
<evidence type="ECO:0000256" key="2">
    <source>
        <dbReference type="ARBA" id="ARBA00023054"/>
    </source>
</evidence>
<feature type="region of interest" description="Disordered" evidence="4">
    <location>
        <begin position="782"/>
        <end position="861"/>
    </location>
</feature>
<feature type="compositionally biased region" description="Basic and acidic residues" evidence="4">
    <location>
        <begin position="841"/>
        <end position="850"/>
    </location>
</feature>
<keyword evidence="1" id="KW-0343">GTPase activation</keyword>
<dbReference type="FunFam" id="1.10.472.80:FF:000027">
    <property type="entry name" value="GTPase activating protein (Evi5)"/>
    <property type="match status" value="1"/>
</dbReference>
<keyword evidence="2 3" id="KW-0175">Coiled coil</keyword>
<dbReference type="InterPro" id="IPR000195">
    <property type="entry name" value="Rab-GAP-TBC_dom"/>
</dbReference>
<feature type="compositionally biased region" description="Basic and acidic residues" evidence="4">
    <location>
        <begin position="93"/>
        <end position="104"/>
    </location>
</feature>
<name>A0A9P7YJX5_9HELO</name>
<feature type="region of interest" description="Disordered" evidence="4">
    <location>
        <begin position="32"/>
        <end position="135"/>
    </location>
</feature>
<dbReference type="Gene3D" id="1.10.8.270">
    <property type="entry name" value="putative rabgap domain of human tbc1 domain family member 14 like domains"/>
    <property type="match status" value="1"/>
</dbReference>
<feature type="compositionally biased region" description="Basic and acidic residues" evidence="4">
    <location>
        <begin position="118"/>
        <end position="131"/>
    </location>
</feature>
<feature type="compositionally biased region" description="Basic and acidic residues" evidence="4">
    <location>
        <begin position="797"/>
        <end position="810"/>
    </location>
</feature>
<feature type="region of interest" description="Disordered" evidence="4">
    <location>
        <begin position="692"/>
        <end position="716"/>
    </location>
</feature>
<reference evidence="6" key="1">
    <citation type="journal article" date="2021" name="IMA Fungus">
        <title>Genomic characterization of three marine fungi, including Emericellopsis atlantica sp. nov. with signatures of a generalist lifestyle and marine biomass degradation.</title>
        <authorList>
            <person name="Hagestad O.C."/>
            <person name="Hou L."/>
            <person name="Andersen J.H."/>
            <person name="Hansen E.H."/>
            <person name="Altermark B."/>
            <person name="Li C."/>
            <person name="Kuhnert E."/>
            <person name="Cox R.J."/>
            <person name="Crous P.W."/>
            <person name="Spatafora J.W."/>
            <person name="Lail K."/>
            <person name="Amirebrahimi M."/>
            <person name="Lipzen A."/>
            <person name="Pangilinan J."/>
            <person name="Andreopoulos W."/>
            <person name="Hayes R.D."/>
            <person name="Ng V."/>
            <person name="Grigoriev I.V."/>
            <person name="Jackson S.A."/>
            <person name="Sutton T.D.S."/>
            <person name="Dobson A.D.W."/>
            <person name="Rama T."/>
        </authorList>
    </citation>
    <scope>NUCLEOTIDE SEQUENCE</scope>
    <source>
        <strain evidence="6">TRa018bII</strain>
    </source>
</reference>
<comment type="caution">
    <text evidence="6">The sequence shown here is derived from an EMBL/GenBank/DDBJ whole genome shotgun (WGS) entry which is preliminary data.</text>
</comment>
<dbReference type="EMBL" id="MU251446">
    <property type="protein sequence ID" value="KAG9234936.1"/>
    <property type="molecule type" value="Genomic_DNA"/>
</dbReference>
<evidence type="ECO:0000313" key="7">
    <source>
        <dbReference type="Proteomes" id="UP000824998"/>
    </source>
</evidence>
<dbReference type="Gene3D" id="1.10.472.80">
    <property type="entry name" value="Ypt/Rab-GAP domain of gyp1p, domain 3"/>
    <property type="match status" value="1"/>
</dbReference>
<dbReference type="InterPro" id="IPR050302">
    <property type="entry name" value="Rab_GAP_TBC_domain"/>
</dbReference>
<dbReference type="Gene3D" id="1.10.10.750">
    <property type="entry name" value="Ypt/Rab-GAP domain of gyp1p, domain 1"/>
    <property type="match status" value="1"/>
</dbReference>
<evidence type="ECO:0000256" key="1">
    <source>
        <dbReference type="ARBA" id="ARBA00022468"/>
    </source>
</evidence>
<evidence type="ECO:0000256" key="4">
    <source>
        <dbReference type="SAM" id="MobiDB-lite"/>
    </source>
</evidence>
<feature type="compositionally biased region" description="Polar residues" evidence="4">
    <location>
        <begin position="570"/>
        <end position="594"/>
    </location>
</feature>
<sequence length="1012" mass="110681">MAHDSMVTVRLSEPPSLTVDTRTSVLAASKLRVASTPISPPSGVEFKRPNIADTEVSPLEERQDASAQEEESPRITMVGPNGNELVSPTGSEMIRDPESRRGSESSEASEPVDVNWEELERTEEKEPRSESSDDSTALLLARLEQENNLLATNPKSGIAKVQAVEKRVRTNSRARQSRPPSIQHLKRLVNEPTPSALRYSVVPPPPMTDLEFYAALVQDYTRTAQYLPTLLSKKIRSGIPPPLRGVVWQSMSGARDTLLEDQFDRLCGESSPYEGIIGKDLGRSFPGVEMFRDPEGDGQRMLGRVLKCFSLYDHKIGYCQGLGFLVGPLLMHMGDKQAFCVLVRLMEHYDLRSCFLPDLSGLHVRIHQFRELLKQHLPELSARLDILQIDPSYVSQWFLSFFAVTCPLPMLFRIYDVIFAEGASETMMRVALSLMRKNEQKILACTEFEDVMQLLLSRGLWDVYHYNADEFVNDFVSLTGVVTHESLRALELSFKAGGAVDAAIPAETVGSSASRFLGRLWLGSNSSTKSVSLSPGLAAPSRPISFLRRSPSKQSIASTLNSMEGGPSDSMMSQSTDATSISRDSSNADGASIRTQSVLANASRSNKDRNLHSQIEDLLTALSEMQRDHAILANQLQREREAREEDRQAVKSLLDGLRKKASFETVNTDESQETVKAVAGGTPDAVEDIASETSSIPPSDKEENTATPSSAPLSEPQDLSALLDVVEERFSAPESNRRSSMMQSKSQLREELARSKEQLIIEVSKTQDFSRQISEQAQEVSNLQDQVKQSHVHARNAHAEKQRLEKQIHDLRKKNNAVTTPDGNKDAESEWPPRSSSGGLREFRLGRTDSNRSIQTPVYSKRTSSLNGAAILASKENENPNHHASNSSSSSVAIPLKSDVDADALVLELVQAKTAEAVAKQEAEEAKAKLESLRKMLNLGNAGAARDLGAPGITLHRSSPSQPMIERSVTTSLGGYMGKGAPAAAPASATVPATGGFWGGWGKRAVSGSPGS</sequence>
<dbReference type="SMART" id="SM00164">
    <property type="entry name" value="TBC"/>
    <property type="match status" value="1"/>
</dbReference>
<dbReference type="PANTHER" id="PTHR47219">
    <property type="entry name" value="RAB GTPASE-ACTIVATING PROTEIN 1-LIKE"/>
    <property type="match status" value="1"/>
</dbReference>
<dbReference type="AlphaFoldDB" id="A0A9P7YJX5"/>
<keyword evidence="7" id="KW-1185">Reference proteome</keyword>
<dbReference type="PANTHER" id="PTHR47219:SF9">
    <property type="entry name" value="GTPASE ACTIVATING PROTEIN AND CENTROSOME-ASSOCIATED, ISOFORM B"/>
    <property type="match status" value="1"/>
</dbReference>